<organism evidence="14 15">
    <name type="scientific">Acanthaster planci</name>
    <name type="common">Crown-of-thorns starfish</name>
    <dbReference type="NCBI Taxonomy" id="133434"/>
    <lineage>
        <taxon>Eukaryota</taxon>
        <taxon>Metazoa</taxon>
        <taxon>Echinodermata</taxon>
        <taxon>Eleutherozoa</taxon>
        <taxon>Asterozoa</taxon>
        <taxon>Asteroidea</taxon>
        <taxon>Valvatacea</taxon>
        <taxon>Valvatida</taxon>
        <taxon>Acanthasteridae</taxon>
        <taxon>Acanthaster</taxon>
    </lineage>
</organism>
<keyword evidence="1" id="KW-0723">Serine/threonine-protein kinase</keyword>
<feature type="compositionally biased region" description="Low complexity" evidence="10">
    <location>
        <begin position="349"/>
        <end position="372"/>
    </location>
</feature>
<dbReference type="SUPFAM" id="SSF56112">
    <property type="entry name" value="Protein kinase-like (PK-like)"/>
    <property type="match status" value="1"/>
</dbReference>
<dbReference type="PROSITE" id="PS00108">
    <property type="entry name" value="PROTEIN_KINASE_ST"/>
    <property type="match status" value="1"/>
</dbReference>
<evidence type="ECO:0000256" key="3">
    <source>
        <dbReference type="ARBA" id="ARBA00022741"/>
    </source>
</evidence>
<dbReference type="Gene3D" id="1.25.10.10">
    <property type="entry name" value="Leucine-rich Repeat Variant"/>
    <property type="match status" value="1"/>
</dbReference>
<feature type="compositionally biased region" description="Polar residues" evidence="10">
    <location>
        <begin position="836"/>
        <end position="846"/>
    </location>
</feature>
<dbReference type="InterPro" id="IPR001841">
    <property type="entry name" value="Znf_RING"/>
</dbReference>
<dbReference type="Pfam" id="PF21040">
    <property type="entry name" value="CEP104-like_TOG"/>
    <property type="match status" value="1"/>
</dbReference>
<dbReference type="GO" id="GO:0008270">
    <property type="term" value="F:zinc ion binding"/>
    <property type="evidence" value="ECO:0007669"/>
    <property type="project" value="UniProtKB-KW"/>
</dbReference>
<keyword evidence="4 8" id="KW-0479">Metal-binding</keyword>
<dbReference type="Proteomes" id="UP000694845">
    <property type="component" value="Unplaced"/>
</dbReference>
<feature type="compositionally biased region" description="Polar residues" evidence="10">
    <location>
        <begin position="162"/>
        <end position="172"/>
    </location>
</feature>
<dbReference type="PANTHER" id="PTHR11584">
    <property type="entry name" value="SERINE/THREONINE PROTEIN KINASE"/>
    <property type="match status" value="1"/>
</dbReference>
<evidence type="ECO:0000256" key="4">
    <source>
        <dbReference type="ARBA" id="ARBA00022771"/>
    </source>
</evidence>
<dbReference type="InterPro" id="IPR007527">
    <property type="entry name" value="Znf_SWIM"/>
</dbReference>
<evidence type="ECO:0000259" key="12">
    <source>
        <dbReference type="PROSITE" id="PS50089"/>
    </source>
</evidence>
<dbReference type="AlphaFoldDB" id="A0A8B7ZYM1"/>
<feature type="domain" description="SWIM-type" evidence="13">
    <location>
        <begin position="270"/>
        <end position="298"/>
    </location>
</feature>
<feature type="compositionally biased region" description="Low complexity" evidence="10">
    <location>
        <begin position="134"/>
        <end position="144"/>
    </location>
</feature>
<proteinExistence type="predicted"/>
<feature type="region of interest" description="Disordered" evidence="10">
    <location>
        <begin position="435"/>
        <end position="471"/>
    </location>
</feature>
<feature type="domain" description="RING-type" evidence="12">
    <location>
        <begin position="380"/>
        <end position="429"/>
    </location>
</feature>
<evidence type="ECO:0000256" key="8">
    <source>
        <dbReference type="PROSITE-ProRule" id="PRU00175"/>
    </source>
</evidence>
<keyword evidence="7 9" id="KW-0067">ATP-binding</keyword>
<sequence length="1262" mass="139372">MESRGDKSKRGISSRDPSPESSKNRSRRKRDQSPKSCSGDGVARAAPCAGQSVASSGAGGVNKTVGAGPETGSCGCSNLNGMIEKEKWMAKMEDPLEKQRIRERLRAMPSGKKDGEDKQRGRGPMVVRPPSPSSRPVSSGYSGPKVDAAKRPCTLRTKRSPSPRQTPDSVFAQQVVCRSGSPTSPRIPRHRSRISPVSSRPPSPPVSSLKRSPSPSLKRSPSPQGEISIAIAEEILQKRVERALHARLYLLQQSGPNSFVIGGDSPSHKYKVTIGPQNCNCSKGPFCLHVLFVMLRVFQVPEGDPVLWRRTLMNYEVEALFKNYQARQNKRLKRSTKSTSQRERKSSHDASATPATTSSGTNSLNSTSSSDQSNKEEDLCPICLLEMVDGESLVVCQDGCRNRLHHHCVAIWAAECERQNDPLNCPLCRTKWDTPPEDGSEAPPNTRKPSPAQSPRLMRRASRQNSEASELPVETQPWIELFSEDLIRPLFSREWSLRESGFHHLRPAIRARIQPQEASGYTADEEAVIKICCRILALGCSDPVYKVYVAALKGLRTMLSCIQCFSETDRHLLREELRQVVEPILFKCADGTRRTSQLSISALIELSKGQAGELAVGREVSASDFVGLGGVEYVEECIFDSSLSFEPAWQPHLGRLCVLEKLMKEFPEEYMPSEEVGSLQMAGCDRLMRMLRFALTAARNGHSRICKLGKRVFVNVARNTVHVPVVYQRVCDSILELEADLQHGLRRRLTNILDDFEASRNVAERLQETDLHIYGRVVQDNGETSSHEEDELLSFVGERLEAETPEKRPQNDKDPKPVAVVSEGILTPPQTPPVRRSSQSKQTLSKIPQLRQDRHMSGRPHLALKAENRPGASDFTPIQCEGEAAASKTEDLSDLSLSISPCSPTDRAITFKSEIAKASTLSPKHAPGGLSCKEQIEMEEAEAMAVAIVASTIQSPLPVVPGLTPGKGEDVIVHVQSEDGETPREKCYVEREHWVKGVLLGTGAFSSCYQSRDIRTGTLMAVKQVSFIRNTKYDQDKVVESLMREINLMKELNHPNLVRLLGATRHNGHFNVFVEWMAGGSVSSVLSAYGAFEEPVVLKYTKQLLTGVAFLHSKHVIHRDLKGANLLLDSTGQHLRIADFGTAAQMASKVTAEGEFKGELIGTIAFMSPEVLRGEQYGRSCDIWSIGCCMIEMATAHPPWNASAISNHLQLIFKIASAEGPPPIPDELSTATRDLMLRCFEHKPENRECAADLLKHAVFTRL</sequence>
<dbReference type="PROSITE" id="PS50966">
    <property type="entry name" value="ZF_SWIM"/>
    <property type="match status" value="1"/>
</dbReference>
<feature type="compositionally biased region" description="Low complexity" evidence="10">
    <location>
        <begin position="206"/>
        <end position="223"/>
    </location>
</feature>
<dbReference type="InterPro" id="IPR011009">
    <property type="entry name" value="Kinase-like_dom_sf"/>
</dbReference>
<dbReference type="InterPro" id="IPR017441">
    <property type="entry name" value="Protein_kinase_ATP_BS"/>
</dbReference>
<evidence type="ECO:0000256" key="6">
    <source>
        <dbReference type="ARBA" id="ARBA00022833"/>
    </source>
</evidence>
<keyword evidence="5" id="KW-0418">Kinase</keyword>
<dbReference type="GeneID" id="110989629"/>
<name>A0A8B7ZYM1_ACAPL</name>
<evidence type="ECO:0000256" key="1">
    <source>
        <dbReference type="ARBA" id="ARBA00022527"/>
    </source>
</evidence>
<dbReference type="SMART" id="SM00220">
    <property type="entry name" value="S_TKc"/>
    <property type="match status" value="1"/>
</dbReference>
<keyword evidence="2" id="KW-0808">Transferase</keyword>
<gene>
    <name evidence="15" type="primary">LOC110989629</name>
</gene>
<dbReference type="CDD" id="cd16494">
    <property type="entry name" value="RING-CH-C4HC3_ZSWM2"/>
    <property type="match status" value="1"/>
</dbReference>
<dbReference type="Pfam" id="PF00069">
    <property type="entry name" value="Pkinase"/>
    <property type="match status" value="1"/>
</dbReference>
<dbReference type="FunFam" id="1.10.510.10:FF:000286">
    <property type="entry name" value="Mitogen-activated protein kinase kinase kinase 1 (Predicted)"/>
    <property type="match status" value="1"/>
</dbReference>
<keyword evidence="14" id="KW-1185">Reference proteome</keyword>
<dbReference type="GO" id="GO:0005524">
    <property type="term" value="F:ATP binding"/>
    <property type="evidence" value="ECO:0007669"/>
    <property type="project" value="UniProtKB-UniRule"/>
</dbReference>
<dbReference type="OrthoDB" id="275301at2759"/>
<keyword evidence="6" id="KW-0862">Zinc</keyword>
<protein>
    <submittedName>
        <fullName evidence="15">Mitogen-activated protein kinase kinase kinase 1-like isoform X1</fullName>
    </submittedName>
</protein>
<dbReference type="PANTHER" id="PTHR11584:SF369">
    <property type="entry name" value="MITOGEN-ACTIVATED PROTEIN KINASE KINASE KINASE 19-RELATED"/>
    <property type="match status" value="1"/>
</dbReference>
<feature type="region of interest" description="Disordered" evidence="10">
    <location>
        <begin position="90"/>
        <end position="224"/>
    </location>
</feature>
<evidence type="ECO:0000313" key="15">
    <source>
        <dbReference type="RefSeq" id="XP_022109850.1"/>
    </source>
</evidence>
<dbReference type="InterPro" id="IPR013083">
    <property type="entry name" value="Znf_RING/FYVE/PHD"/>
</dbReference>
<feature type="region of interest" description="Disordered" evidence="10">
    <location>
        <begin position="1"/>
        <end position="78"/>
    </location>
</feature>
<keyword evidence="3 9" id="KW-0547">Nucleotide-binding</keyword>
<dbReference type="GO" id="GO:0004674">
    <property type="term" value="F:protein serine/threonine kinase activity"/>
    <property type="evidence" value="ECO:0007669"/>
    <property type="project" value="UniProtKB-KW"/>
</dbReference>
<evidence type="ECO:0000256" key="2">
    <source>
        <dbReference type="ARBA" id="ARBA00022679"/>
    </source>
</evidence>
<evidence type="ECO:0000256" key="7">
    <source>
        <dbReference type="ARBA" id="ARBA00022840"/>
    </source>
</evidence>
<dbReference type="InterPro" id="IPR000719">
    <property type="entry name" value="Prot_kinase_dom"/>
</dbReference>
<reference evidence="15" key="1">
    <citation type="submission" date="2025-08" db="UniProtKB">
        <authorList>
            <consortium name="RefSeq"/>
        </authorList>
    </citation>
    <scope>IDENTIFICATION</scope>
</reference>
<dbReference type="InterPro" id="IPR011989">
    <property type="entry name" value="ARM-like"/>
</dbReference>
<dbReference type="SUPFAM" id="SSF57850">
    <property type="entry name" value="RING/U-box"/>
    <property type="match status" value="1"/>
</dbReference>
<feature type="compositionally biased region" description="Basic and acidic residues" evidence="10">
    <location>
        <begin position="90"/>
        <end position="120"/>
    </location>
</feature>
<dbReference type="RefSeq" id="XP_022109850.1">
    <property type="nucleotide sequence ID" value="XM_022254158.1"/>
</dbReference>
<evidence type="ECO:0000259" key="11">
    <source>
        <dbReference type="PROSITE" id="PS50011"/>
    </source>
</evidence>
<evidence type="ECO:0000313" key="14">
    <source>
        <dbReference type="Proteomes" id="UP000694845"/>
    </source>
</evidence>
<dbReference type="InterPro" id="IPR008271">
    <property type="entry name" value="Ser/Thr_kinase_AS"/>
</dbReference>
<dbReference type="PROSITE" id="PS50011">
    <property type="entry name" value="PROTEIN_KINASE_DOM"/>
    <property type="match status" value="1"/>
</dbReference>
<dbReference type="PROSITE" id="PS00107">
    <property type="entry name" value="PROTEIN_KINASE_ATP"/>
    <property type="match status" value="1"/>
</dbReference>
<dbReference type="Gene3D" id="1.10.510.10">
    <property type="entry name" value="Transferase(Phosphotransferase) domain 1"/>
    <property type="match status" value="1"/>
</dbReference>
<evidence type="ECO:0000259" key="13">
    <source>
        <dbReference type="PROSITE" id="PS50966"/>
    </source>
</evidence>
<dbReference type="Gene3D" id="3.30.40.10">
    <property type="entry name" value="Zinc/RING finger domain, C3HC4 (zinc finger)"/>
    <property type="match status" value="1"/>
</dbReference>
<keyword evidence="4 8" id="KW-0863">Zinc-finger</keyword>
<evidence type="ECO:0000256" key="9">
    <source>
        <dbReference type="PROSITE-ProRule" id="PRU10141"/>
    </source>
</evidence>
<dbReference type="GO" id="GO:0035556">
    <property type="term" value="P:intracellular signal transduction"/>
    <property type="evidence" value="ECO:0007669"/>
    <property type="project" value="UniProtKB-ARBA"/>
</dbReference>
<feature type="binding site" evidence="9">
    <location>
        <position position="1023"/>
    </location>
    <ligand>
        <name>ATP</name>
        <dbReference type="ChEBI" id="CHEBI:30616"/>
    </ligand>
</feature>
<evidence type="ECO:0000256" key="5">
    <source>
        <dbReference type="ARBA" id="ARBA00022777"/>
    </source>
</evidence>
<evidence type="ECO:0000256" key="10">
    <source>
        <dbReference type="SAM" id="MobiDB-lite"/>
    </source>
</evidence>
<feature type="region of interest" description="Disordered" evidence="10">
    <location>
        <begin position="328"/>
        <end position="375"/>
    </location>
</feature>
<dbReference type="KEGG" id="aplc:110989629"/>
<feature type="region of interest" description="Disordered" evidence="10">
    <location>
        <begin position="822"/>
        <end position="857"/>
    </location>
</feature>
<accession>A0A8B7ZYM1</accession>
<feature type="domain" description="Protein kinase" evidence="11">
    <location>
        <begin position="994"/>
        <end position="1259"/>
    </location>
</feature>
<dbReference type="PROSITE" id="PS50089">
    <property type="entry name" value="ZF_RING_2"/>
    <property type="match status" value="1"/>
</dbReference>